<keyword evidence="4" id="KW-1185">Reference proteome</keyword>
<sequence>MTVMRTRVLDDPRFGPETDALLAGFGSDDGEPMTYEKLRAARAGRADPALAGRPEPVAVRADLLLPRGAAPPVPVRVYRDGPPRPLPLLLWLHGGGFVGGTLDDIDAACAALARRGGCVVVSLDYRLAPEHPFPAALDDTFDALCRLAGDGGALGGDGRIAIGGQSAGGNLAAAACLLARERGGPRVAAQVLCYPWLDFRAGTESWRLFEGVFLSSRTAEWYRDQYLAGRAAGPHAAPLRAADLRNLPPALVLGAGRDPLRDDAREYARRLREAGVAVEYVEYADTMHAFLNFPGALSAARRALDDIGRHLARTFTGAGGPARDGGTPPALT</sequence>
<evidence type="ECO:0000313" key="3">
    <source>
        <dbReference type="EMBL" id="GII80780.1"/>
    </source>
</evidence>
<dbReference type="AlphaFoldDB" id="A0A919RB93"/>
<dbReference type="SUPFAM" id="SSF53474">
    <property type="entry name" value="alpha/beta-Hydrolases"/>
    <property type="match status" value="1"/>
</dbReference>
<accession>A0A919RB93</accession>
<dbReference type="Pfam" id="PF07859">
    <property type="entry name" value="Abhydrolase_3"/>
    <property type="match status" value="1"/>
</dbReference>
<dbReference type="Gene3D" id="3.40.50.1820">
    <property type="entry name" value="alpha/beta hydrolase"/>
    <property type="match status" value="1"/>
</dbReference>
<organism evidence="3 4">
    <name type="scientific">Sphaerisporangium rufum</name>
    <dbReference type="NCBI Taxonomy" id="1381558"/>
    <lineage>
        <taxon>Bacteria</taxon>
        <taxon>Bacillati</taxon>
        <taxon>Actinomycetota</taxon>
        <taxon>Actinomycetes</taxon>
        <taxon>Streptosporangiales</taxon>
        <taxon>Streptosporangiaceae</taxon>
        <taxon>Sphaerisporangium</taxon>
    </lineage>
</organism>
<dbReference type="InterPro" id="IPR013094">
    <property type="entry name" value="AB_hydrolase_3"/>
</dbReference>
<reference evidence="3" key="1">
    <citation type="submission" date="2021-01" db="EMBL/GenBank/DDBJ databases">
        <title>Whole genome shotgun sequence of Sphaerisporangium rufum NBRC 109079.</title>
        <authorList>
            <person name="Komaki H."/>
            <person name="Tamura T."/>
        </authorList>
    </citation>
    <scope>NUCLEOTIDE SEQUENCE</scope>
    <source>
        <strain evidence="3">NBRC 109079</strain>
    </source>
</reference>
<evidence type="ECO:0000313" key="4">
    <source>
        <dbReference type="Proteomes" id="UP000655287"/>
    </source>
</evidence>
<comment type="caution">
    <text evidence="3">The sequence shown here is derived from an EMBL/GenBank/DDBJ whole genome shotgun (WGS) entry which is preliminary data.</text>
</comment>
<dbReference type="InterPro" id="IPR029058">
    <property type="entry name" value="AB_hydrolase_fold"/>
</dbReference>
<keyword evidence="1" id="KW-0378">Hydrolase</keyword>
<gene>
    <name evidence="3" type="ORF">Sru01_57620</name>
</gene>
<feature type="domain" description="Alpha/beta hydrolase fold-3" evidence="2">
    <location>
        <begin position="89"/>
        <end position="291"/>
    </location>
</feature>
<dbReference type="PANTHER" id="PTHR48081:SF8">
    <property type="entry name" value="ALPHA_BETA HYDROLASE FOLD-3 DOMAIN-CONTAINING PROTEIN-RELATED"/>
    <property type="match status" value="1"/>
</dbReference>
<dbReference type="PANTHER" id="PTHR48081">
    <property type="entry name" value="AB HYDROLASE SUPERFAMILY PROTEIN C4A8.06C"/>
    <property type="match status" value="1"/>
</dbReference>
<dbReference type="EMBL" id="BOOU01000080">
    <property type="protein sequence ID" value="GII80780.1"/>
    <property type="molecule type" value="Genomic_DNA"/>
</dbReference>
<protein>
    <submittedName>
        <fullName evidence="3">Lipase/esterase</fullName>
    </submittedName>
</protein>
<dbReference type="Proteomes" id="UP000655287">
    <property type="component" value="Unassembled WGS sequence"/>
</dbReference>
<proteinExistence type="predicted"/>
<evidence type="ECO:0000259" key="2">
    <source>
        <dbReference type="Pfam" id="PF07859"/>
    </source>
</evidence>
<name>A0A919RB93_9ACTN</name>
<dbReference type="GO" id="GO:0016787">
    <property type="term" value="F:hydrolase activity"/>
    <property type="evidence" value="ECO:0007669"/>
    <property type="project" value="UniProtKB-KW"/>
</dbReference>
<evidence type="ECO:0000256" key="1">
    <source>
        <dbReference type="ARBA" id="ARBA00022801"/>
    </source>
</evidence>
<dbReference type="InterPro" id="IPR050300">
    <property type="entry name" value="GDXG_lipolytic_enzyme"/>
</dbReference>